<feature type="transmembrane region" description="Helical" evidence="1">
    <location>
        <begin position="61"/>
        <end position="82"/>
    </location>
</feature>
<dbReference type="KEGG" id="scq:SCULI_v1c07090"/>
<keyword evidence="1" id="KW-0472">Membrane</keyword>
<dbReference type="PATRIC" id="fig|1276246.3.peg.707"/>
<dbReference type="OrthoDB" id="389876at2"/>
<dbReference type="AlphaFoldDB" id="W6A834"/>
<dbReference type="EMBL" id="CP006681">
    <property type="protein sequence ID" value="AHI53050.1"/>
    <property type="molecule type" value="Genomic_DNA"/>
</dbReference>
<protein>
    <recommendedName>
        <fullName evidence="4">DUF3137 domain-containing protein</fullName>
    </recommendedName>
</protein>
<evidence type="ECO:0008006" key="4">
    <source>
        <dbReference type="Google" id="ProtNLM"/>
    </source>
</evidence>
<reference evidence="2 3" key="1">
    <citation type="journal article" date="2014" name="Genome Biol. Evol.">
        <title>Molecular evolution of the substrate utilization strategies and putative virulence factors in mosquito-associated Spiroplasma species.</title>
        <authorList>
            <person name="Chang T.H."/>
            <person name="Lo W.S."/>
            <person name="Ku C."/>
            <person name="Chen L.L."/>
            <person name="Kuo C.H."/>
        </authorList>
    </citation>
    <scope>NUCLEOTIDE SEQUENCE [LARGE SCALE GENOMIC DNA]</scope>
    <source>
        <strain evidence="2">AES-1</strain>
    </source>
</reference>
<dbReference type="STRING" id="1276246.SCULI_v1c07090"/>
<keyword evidence="1" id="KW-1133">Transmembrane helix</keyword>
<feature type="transmembrane region" description="Helical" evidence="1">
    <location>
        <begin position="36"/>
        <end position="55"/>
    </location>
</feature>
<sequence>MENTIKLVASDIRQNIDNPEFDATYKKYKLFNLLKYLSLVLLLVAIIMAVVSSIVLENLLFLQISLAVAGITVLTTLIFYWLARKASKKVALAVDGVDWNKIYQNAFSLYQKNNLTGGEFKKVEFKSLSRIKNVNSIFRLYEEPKYWLKQYDFLTDQYNENHIEMMYEDKYLFFKVNPTTECIVVRHYTDSKGKSQTTTTYYYVTTYNLSMENTKFDNSYNGVKVLPGKTNDKLFQTESIEFNKKFKINLNSTDLRAAKLLRPKMIEKMMNLDNKDFKGLGINNDFVIGKYNIDKGYTLKTLTNQIAVFDKMSKSSKHGPTYNFAKKVINDIGAIADCFQYLEGIY</sequence>
<proteinExistence type="predicted"/>
<organism evidence="2 3">
    <name type="scientific">Spiroplasma culicicola AES-1</name>
    <dbReference type="NCBI Taxonomy" id="1276246"/>
    <lineage>
        <taxon>Bacteria</taxon>
        <taxon>Bacillati</taxon>
        <taxon>Mycoplasmatota</taxon>
        <taxon>Mollicutes</taxon>
        <taxon>Entomoplasmatales</taxon>
        <taxon>Spiroplasmataceae</taxon>
        <taxon>Spiroplasma</taxon>
    </lineage>
</organism>
<keyword evidence="1" id="KW-0812">Transmembrane</keyword>
<name>W6A834_9MOLU</name>
<evidence type="ECO:0000313" key="2">
    <source>
        <dbReference type="EMBL" id="AHI53050.1"/>
    </source>
</evidence>
<dbReference type="HOGENOM" id="CLU_801436_0_0_14"/>
<dbReference type="RefSeq" id="WP_025363282.1">
    <property type="nucleotide sequence ID" value="NZ_CP006681.1"/>
</dbReference>
<evidence type="ECO:0000256" key="1">
    <source>
        <dbReference type="SAM" id="Phobius"/>
    </source>
</evidence>
<gene>
    <name evidence="2" type="ORF">SCULI_v1c07090</name>
</gene>
<evidence type="ECO:0000313" key="3">
    <source>
        <dbReference type="Proteomes" id="UP000019267"/>
    </source>
</evidence>
<dbReference type="Proteomes" id="UP000019267">
    <property type="component" value="Chromosome"/>
</dbReference>
<accession>W6A834</accession>
<keyword evidence="3" id="KW-1185">Reference proteome</keyword>